<dbReference type="GeneID" id="80020336"/>
<evidence type="ECO:0000313" key="1">
    <source>
        <dbReference type="EMBL" id="QPL14079.1"/>
    </source>
</evidence>
<name>A0A7T0Q584_9CAUD</name>
<accession>A0A7T0Q584</accession>
<protein>
    <submittedName>
        <fullName evidence="1">Excise</fullName>
    </submittedName>
</protein>
<proteinExistence type="predicted"/>
<dbReference type="Proteomes" id="UP000595090">
    <property type="component" value="Segment"/>
</dbReference>
<reference evidence="1 2" key="1">
    <citation type="submission" date="2020-11" db="EMBL/GenBank/DDBJ databases">
        <authorList>
            <person name="Asamoah-Frimpong E.A."/>
            <person name="Attaran A."/>
            <person name="Berhane B."/>
            <person name="Boone B.K."/>
            <person name="Cesta G."/>
            <person name="Chorbajian C."/>
            <person name="Cowan J.T."/>
            <person name="Datu D.V."/>
            <person name="Der L."/>
            <person name="Egbunine A.O."/>
            <person name="Giampietro H."/>
            <person name="Gunnison R.P."/>
            <person name="Joseph M.A."/>
            <person name="Kiewe T."/>
            <person name="Oboh E.C."/>
            <person name="O'Neill K."/>
            <person name="Oxlaj J.A."/>
            <person name="Patel A.K."/>
            <person name="Saqaf K."/>
            <person name="Vuong K."/>
            <person name="Walker C."/>
            <person name="Wikina T."/>
            <person name="Yan T."/>
            <person name="Avazpour P."/>
            <person name="Kim F.M."/>
            <person name="Mason K.J."/>
            <person name="Nguyen D.A."/>
            <person name="Pettit S.M."/>
            <person name="Zhou O.J."/>
            <person name="Brissett D.L."/>
            <person name="Gualtieri C."/>
            <person name="Hufford T.M."/>
            <person name="Ko J.M."/>
            <person name="Novak J.K."/>
            <person name="Smith Z.M."/>
            <person name="Erill I."/>
            <person name="Caruso S.M."/>
            <person name="Garlena R.A."/>
            <person name="Russell D.A."/>
            <person name="Pope W.H."/>
            <person name="Jacobs-Sera D."/>
            <person name="Hatfull G.F."/>
        </authorList>
    </citation>
    <scope>NUCLEOTIDE SEQUENCE [LARGE SCALE GENOMIC DNA]</scope>
</reference>
<keyword evidence="2" id="KW-1185">Reference proteome</keyword>
<gene>
    <name evidence="1" type="primary">50</name>
    <name evidence="1" type="ORF">SEA_TURKISHDELIGHT_50</name>
</gene>
<evidence type="ECO:0000313" key="2">
    <source>
        <dbReference type="Proteomes" id="UP000595090"/>
    </source>
</evidence>
<dbReference type="EMBL" id="MW291017">
    <property type="protein sequence ID" value="QPL14079.1"/>
    <property type="molecule type" value="Genomic_DNA"/>
</dbReference>
<organism evidence="1 2">
    <name type="scientific">Streptomyces phage TurkishDelight</name>
    <dbReference type="NCBI Taxonomy" id="2793708"/>
    <lineage>
        <taxon>Viruses</taxon>
        <taxon>Duplodnaviria</taxon>
        <taxon>Heunggongvirae</taxon>
        <taxon>Uroviricota</taxon>
        <taxon>Caudoviricetes</taxon>
        <taxon>Dolmabahcevirus</taxon>
        <taxon>Dolmabahcevirus turkishdelight</taxon>
    </lineage>
</organism>
<sequence length="88" mass="9348">MTQGAAEATKEFMVRDLLDLPPVVDVETASRALGISRSHGYNLARAGEFPCRVLRAGRSFRVVTSDLRRVLGVEDQGTASNATAATAA</sequence>
<dbReference type="RefSeq" id="YP_010755666.1">
    <property type="nucleotide sequence ID" value="NC_073473.1"/>
</dbReference>
<dbReference type="KEGG" id="vg:80020336"/>